<reference evidence="1 3" key="1">
    <citation type="journal article" date="2018" name="Front. Microbiol.">
        <title>Genome-Wide Analysis of Corynespora cassiicola Leaf Fall Disease Putative Effectors.</title>
        <authorList>
            <person name="Lopez D."/>
            <person name="Ribeiro S."/>
            <person name="Label P."/>
            <person name="Fumanal B."/>
            <person name="Venisse J.S."/>
            <person name="Kohler A."/>
            <person name="de Oliveira R.R."/>
            <person name="Labutti K."/>
            <person name="Lipzen A."/>
            <person name="Lail K."/>
            <person name="Bauer D."/>
            <person name="Ohm R.A."/>
            <person name="Barry K.W."/>
            <person name="Spatafora J."/>
            <person name="Grigoriev I.V."/>
            <person name="Martin F.M."/>
            <person name="Pujade-Renaud V."/>
        </authorList>
    </citation>
    <scope>NUCLEOTIDE SEQUENCE [LARGE SCALE GENOMIC DNA]</scope>
    <source>
        <strain evidence="1 3">Philippines</strain>
    </source>
</reference>
<accession>A0A2T2N0Z1</accession>
<gene>
    <name evidence="2" type="ORF">BS50DRAFT_594787</name>
    <name evidence="1" type="ORF">BS50DRAFT_594923</name>
</gene>
<evidence type="ECO:0000313" key="2">
    <source>
        <dbReference type="EMBL" id="PSN59297.1"/>
    </source>
</evidence>
<name>A0A2T2N0Z1_CORCC</name>
<evidence type="ECO:0000313" key="1">
    <source>
        <dbReference type="EMBL" id="PSN59092.1"/>
    </source>
</evidence>
<dbReference type="EMBL" id="KZ678166">
    <property type="protein sequence ID" value="PSN59092.1"/>
    <property type="molecule type" value="Genomic_DNA"/>
</dbReference>
<sequence>MCKFTRVDYACGHASLLTTYNHTQPCRSAHIFGLHRSLAAPPASCHPLQTDIDNPAMIATQYEDFGPCTQCNEYTSSDAIFLDNVIKDLRAYWKKGQRLAQRLITDRALRVNVGFVRDPWLRAFLSDFGENKINALYADELDIAEEILGLLQRWGEMGLSPDSFRAGIMGFRKPFRYVAQKLVAFENVLDFLQDLVSEDDDQRSIFNPTYCLRRHCHWDPPKELTNEVSYCESDDEY</sequence>
<dbReference type="OrthoDB" id="3801290at2759"/>
<organism evidence="1 3">
    <name type="scientific">Corynespora cassiicola Philippines</name>
    <dbReference type="NCBI Taxonomy" id="1448308"/>
    <lineage>
        <taxon>Eukaryota</taxon>
        <taxon>Fungi</taxon>
        <taxon>Dikarya</taxon>
        <taxon>Ascomycota</taxon>
        <taxon>Pezizomycotina</taxon>
        <taxon>Dothideomycetes</taxon>
        <taxon>Pleosporomycetidae</taxon>
        <taxon>Pleosporales</taxon>
        <taxon>Corynesporascaceae</taxon>
        <taxon>Corynespora</taxon>
    </lineage>
</organism>
<dbReference type="EMBL" id="KZ678158">
    <property type="protein sequence ID" value="PSN59297.1"/>
    <property type="molecule type" value="Genomic_DNA"/>
</dbReference>
<dbReference type="AlphaFoldDB" id="A0A2T2N0Z1"/>
<evidence type="ECO:0000313" key="3">
    <source>
        <dbReference type="Proteomes" id="UP000240883"/>
    </source>
</evidence>
<proteinExistence type="predicted"/>
<keyword evidence="3" id="KW-1185">Reference proteome</keyword>
<dbReference type="Proteomes" id="UP000240883">
    <property type="component" value="Unassembled WGS sequence"/>
</dbReference>
<protein>
    <submittedName>
        <fullName evidence="1">Uncharacterized protein</fullName>
    </submittedName>
</protein>